<reference evidence="3" key="1">
    <citation type="submission" date="2023-07" db="EMBL/GenBank/DDBJ databases">
        <title>Novel species isolated from saline lakes on Tibetan Plateau.</title>
        <authorList>
            <person name="Lu H."/>
        </authorList>
    </citation>
    <scope>NUCLEOTIDE SEQUENCE [LARGE SCALE GENOMIC DNA]</scope>
    <source>
        <strain evidence="3">CAK8W</strain>
    </source>
</reference>
<dbReference type="PANTHER" id="PTHR48090">
    <property type="entry name" value="UNDECAPRENYL-PHOSPHATE 4-DEOXY-4-FORMAMIDO-L-ARABINOSE TRANSFERASE-RELATED"/>
    <property type="match status" value="1"/>
</dbReference>
<protein>
    <submittedName>
        <fullName evidence="2">Glycosyltransferase family 2 protein</fullName>
    </submittedName>
</protein>
<dbReference type="Gene3D" id="3.90.550.10">
    <property type="entry name" value="Spore Coat Polysaccharide Biosynthesis Protein SpsA, Chain A"/>
    <property type="match status" value="1"/>
</dbReference>
<accession>A0ABS7XMM4</accession>
<sequence>MNKVRVIIPAYNEESSIAKVIKDIPSHISEVIVVDNKSTDLTSKNAKEAGATVLYEPHMGYGYACLNGLSYLENLEDITDIVVFLDGDYSDYPDEMDKILKPIIEEDIDLVIGARVKSKREKGSMTFPQIFGNWLATSLMRLFFNSKFTDLGPFRAINYQKLLDLNMEDKTYGWTVEMQLKALKQNFSYTEVEMNYRNRIGTSKVSGTMKGAVMAGVKILGWIFKYTFK</sequence>
<dbReference type="InterPro" id="IPR001173">
    <property type="entry name" value="Glyco_trans_2-like"/>
</dbReference>
<comment type="caution">
    <text evidence="2">The sequence shown here is derived from an EMBL/GenBank/DDBJ whole genome shotgun (WGS) entry which is preliminary data.</text>
</comment>
<keyword evidence="3" id="KW-1185">Reference proteome</keyword>
<dbReference type="InterPro" id="IPR029044">
    <property type="entry name" value="Nucleotide-diphossugar_trans"/>
</dbReference>
<dbReference type="InterPro" id="IPR050256">
    <property type="entry name" value="Glycosyltransferase_2"/>
</dbReference>
<proteinExistence type="predicted"/>
<name>A0ABS7XMM4_9FLAO</name>
<dbReference type="CDD" id="cd04179">
    <property type="entry name" value="DPM_DPG-synthase_like"/>
    <property type="match status" value="1"/>
</dbReference>
<evidence type="ECO:0000313" key="2">
    <source>
        <dbReference type="EMBL" id="MBZ9779709.1"/>
    </source>
</evidence>
<evidence type="ECO:0000313" key="3">
    <source>
        <dbReference type="Proteomes" id="UP001199314"/>
    </source>
</evidence>
<dbReference type="Proteomes" id="UP001199314">
    <property type="component" value="Unassembled WGS sequence"/>
</dbReference>
<dbReference type="SUPFAM" id="SSF53448">
    <property type="entry name" value="Nucleotide-diphospho-sugar transferases"/>
    <property type="match status" value="1"/>
</dbReference>
<feature type="domain" description="Glycosyltransferase 2-like" evidence="1">
    <location>
        <begin position="6"/>
        <end position="154"/>
    </location>
</feature>
<dbReference type="RefSeq" id="WP_224462041.1">
    <property type="nucleotide sequence ID" value="NZ_JAIQZE010000015.1"/>
</dbReference>
<dbReference type="EMBL" id="JAIQZE010000015">
    <property type="protein sequence ID" value="MBZ9779709.1"/>
    <property type="molecule type" value="Genomic_DNA"/>
</dbReference>
<dbReference type="Pfam" id="PF00535">
    <property type="entry name" value="Glycos_transf_2"/>
    <property type="match status" value="1"/>
</dbReference>
<organism evidence="2 3">
    <name type="scientific">Psychroflexus longus</name>
    <dbReference type="NCBI Taxonomy" id="2873596"/>
    <lineage>
        <taxon>Bacteria</taxon>
        <taxon>Pseudomonadati</taxon>
        <taxon>Bacteroidota</taxon>
        <taxon>Flavobacteriia</taxon>
        <taxon>Flavobacteriales</taxon>
        <taxon>Flavobacteriaceae</taxon>
        <taxon>Psychroflexus</taxon>
    </lineage>
</organism>
<evidence type="ECO:0000259" key="1">
    <source>
        <dbReference type="Pfam" id="PF00535"/>
    </source>
</evidence>
<dbReference type="PANTHER" id="PTHR48090:SF7">
    <property type="entry name" value="RFBJ PROTEIN"/>
    <property type="match status" value="1"/>
</dbReference>
<gene>
    <name evidence="2" type="ORF">LB452_12325</name>
</gene>